<name>A0A0A9BNQ0_ARUDO</name>
<evidence type="ECO:0000313" key="1">
    <source>
        <dbReference type="EMBL" id="JAD63788.1"/>
    </source>
</evidence>
<dbReference type="EMBL" id="GBRH01234107">
    <property type="protein sequence ID" value="JAD63788.1"/>
    <property type="molecule type" value="Transcribed_RNA"/>
</dbReference>
<dbReference type="AlphaFoldDB" id="A0A0A9BNQ0"/>
<reference evidence="1" key="2">
    <citation type="journal article" date="2015" name="Data Brief">
        <title>Shoot transcriptome of the giant reed, Arundo donax.</title>
        <authorList>
            <person name="Barrero R.A."/>
            <person name="Guerrero F.D."/>
            <person name="Moolhuijzen P."/>
            <person name="Goolsby J.A."/>
            <person name="Tidwell J."/>
            <person name="Bellgard S.E."/>
            <person name="Bellgard M.I."/>
        </authorList>
    </citation>
    <scope>NUCLEOTIDE SEQUENCE</scope>
    <source>
        <tissue evidence="1">Shoot tissue taken approximately 20 cm above the soil surface</tissue>
    </source>
</reference>
<accession>A0A0A9BNQ0</accession>
<sequence length="48" mass="5473">MLHAKEHMTGLFVDSSKIDRGVVPLMIEPVRNDDLGKAYHFVDFCRLA</sequence>
<proteinExistence type="predicted"/>
<reference evidence="1" key="1">
    <citation type="submission" date="2014-09" db="EMBL/GenBank/DDBJ databases">
        <authorList>
            <person name="Magalhaes I.L.F."/>
            <person name="Oliveira U."/>
            <person name="Santos F.R."/>
            <person name="Vidigal T.H.D.A."/>
            <person name="Brescovit A.D."/>
            <person name="Santos A.J."/>
        </authorList>
    </citation>
    <scope>NUCLEOTIDE SEQUENCE</scope>
    <source>
        <tissue evidence="1">Shoot tissue taken approximately 20 cm above the soil surface</tissue>
    </source>
</reference>
<organism evidence="1">
    <name type="scientific">Arundo donax</name>
    <name type="common">Giant reed</name>
    <name type="synonym">Donax arundinaceus</name>
    <dbReference type="NCBI Taxonomy" id="35708"/>
    <lineage>
        <taxon>Eukaryota</taxon>
        <taxon>Viridiplantae</taxon>
        <taxon>Streptophyta</taxon>
        <taxon>Embryophyta</taxon>
        <taxon>Tracheophyta</taxon>
        <taxon>Spermatophyta</taxon>
        <taxon>Magnoliopsida</taxon>
        <taxon>Liliopsida</taxon>
        <taxon>Poales</taxon>
        <taxon>Poaceae</taxon>
        <taxon>PACMAD clade</taxon>
        <taxon>Arundinoideae</taxon>
        <taxon>Arundineae</taxon>
        <taxon>Arundo</taxon>
    </lineage>
</organism>
<protein>
    <submittedName>
        <fullName evidence="1">Uncharacterized protein</fullName>
    </submittedName>
</protein>